<dbReference type="OrthoDB" id="5504847at2"/>
<name>A0A5R8XZ03_9BACT</name>
<dbReference type="InterPro" id="IPR014942">
    <property type="entry name" value="AbiEii"/>
</dbReference>
<evidence type="ECO:0000313" key="2">
    <source>
        <dbReference type="Proteomes" id="UP000308901"/>
    </source>
</evidence>
<organism evidence="1 2">
    <name type="scientific">Arcobacter arenosus</name>
    <dbReference type="NCBI Taxonomy" id="2576037"/>
    <lineage>
        <taxon>Bacteria</taxon>
        <taxon>Pseudomonadati</taxon>
        <taxon>Campylobacterota</taxon>
        <taxon>Epsilonproteobacteria</taxon>
        <taxon>Campylobacterales</taxon>
        <taxon>Arcobacteraceae</taxon>
        <taxon>Arcobacter</taxon>
    </lineage>
</organism>
<dbReference type="GO" id="GO:0016740">
    <property type="term" value="F:transferase activity"/>
    <property type="evidence" value="ECO:0007669"/>
    <property type="project" value="UniProtKB-KW"/>
</dbReference>
<dbReference type="EMBL" id="VANU01000005">
    <property type="protein sequence ID" value="TLP36827.1"/>
    <property type="molecule type" value="Genomic_DNA"/>
</dbReference>
<dbReference type="RefSeq" id="WP_138153082.1">
    <property type="nucleotide sequence ID" value="NZ_VANU01000005.1"/>
</dbReference>
<sequence>MNAALQSMLNRYTTETYEESYDALREVLQEIILNSLSKAGFFNEATFYGGTALRILYNLPRFSEDLDFSLFEVNPDFQIAPYKQAIVDGLKSYGFEIDIQMKEKSQKSAIASAFIKGNTLEHLLNIGITDDITSNIHRDQNVKIKLEVDTEPPLNFQTESKTLLRPTPYRINSMTKSCLFAGKMHALLCRSWVSRPKGRDWYDLVWYLSQDISVDLKHLEARLKQSCKWINESEQLSLPEKLKDKDIVDLLQKRIETVDFEKAKDNVRKFIKDKSELDIWDKDFFKEISNNIKFQS</sequence>
<comment type="caution">
    <text evidence="1">The sequence shown here is derived from an EMBL/GenBank/DDBJ whole genome shotgun (WGS) entry which is preliminary data.</text>
</comment>
<dbReference type="AlphaFoldDB" id="A0A5R8XZ03"/>
<keyword evidence="2" id="KW-1185">Reference proteome</keyword>
<proteinExistence type="predicted"/>
<keyword evidence="1" id="KW-0808">Transferase</keyword>
<dbReference type="Proteomes" id="UP000308901">
    <property type="component" value="Unassembled WGS sequence"/>
</dbReference>
<evidence type="ECO:0000313" key="1">
    <source>
        <dbReference type="EMBL" id="TLP36827.1"/>
    </source>
</evidence>
<dbReference type="Pfam" id="PF08843">
    <property type="entry name" value="AbiEii"/>
    <property type="match status" value="1"/>
</dbReference>
<protein>
    <submittedName>
        <fullName evidence="1">Nucleotidyl transferase AbiEii/AbiGii toxin family protein</fullName>
    </submittedName>
</protein>
<accession>A0A5R8XZ03</accession>
<reference evidence="1 2" key="1">
    <citation type="submission" date="2019-05" db="EMBL/GenBank/DDBJ databases">
        <title>Arcobacter sp. nov., isolated from sea sediment.</title>
        <authorList>
            <person name="Kim W."/>
        </authorList>
    </citation>
    <scope>NUCLEOTIDE SEQUENCE [LARGE SCALE GENOMIC DNA]</scope>
    <source>
        <strain evidence="1 2">CAU 1517</strain>
    </source>
</reference>
<gene>
    <name evidence="1" type="ORF">FDK22_11290</name>
</gene>
<dbReference type="Gene3D" id="3.10.450.620">
    <property type="entry name" value="JHP933, nucleotidyltransferase-like core domain"/>
    <property type="match status" value="1"/>
</dbReference>